<dbReference type="InterPro" id="IPR020845">
    <property type="entry name" value="AMP-binding_CS"/>
</dbReference>
<name>A0A9C7F9Y0_9BURK</name>
<dbReference type="Gene3D" id="3.30.300.30">
    <property type="match status" value="1"/>
</dbReference>
<evidence type="ECO:0000313" key="5">
    <source>
        <dbReference type="EMBL" id="BDT76725.1"/>
    </source>
</evidence>
<evidence type="ECO:0000256" key="1">
    <source>
        <dbReference type="ARBA" id="ARBA00006432"/>
    </source>
</evidence>
<dbReference type="GO" id="GO:0031956">
    <property type="term" value="F:medium-chain fatty acid-CoA ligase activity"/>
    <property type="evidence" value="ECO:0007669"/>
    <property type="project" value="TreeGrafter"/>
</dbReference>
<dbReference type="InterPro" id="IPR045851">
    <property type="entry name" value="AMP-bd_C_sf"/>
</dbReference>
<sequence length="511" mass="55920">MMTASCKSLGEVLSYWEKVQPEKSFLFAPEINAALTYGQLAKEARHFATWLEQESISEKGHVGLFMQNGRQTSTVFLATMACGRVITPLNLLAPTDQLAWVLDHSDIEVLFYSPDKKQGLFLALEKTKRKFKVIELDPDAAEGSFMQCAPGILPSVESTQPALLMYTSGTTGTPKGVLLTHANLLHAARSMAAWHSLTQSDVVLSSLPIYHINGQVISTITPFVSGGSVVAPHAFSVSNWWSLAIQYRCTWINMVPTIIAYLINAAKSGGALPSREDLKSIRFGRSASAPLPPEHHREFEALFGITVIEGMGMTESASMVFCNPHDESRRYGSPGQPCGVEAKVIDPDGNLLGNNAVGEICLRGGNVLNAYYKAEAETAKAFDSEGWLKTGDLGMRDDDGFYFITGRLKELIIKGGENIAPREIDEAVLKHPAVLDAAAVGIPDSNYGQEIMVCIVLKPDAKCTEDEMRTFCIKELGKFRTPKIILFMEDLPRGPSGKVQRLKLLDLQKAH</sequence>
<dbReference type="InterPro" id="IPR000873">
    <property type="entry name" value="AMP-dep_synth/lig_dom"/>
</dbReference>
<gene>
    <name evidence="5" type="ORF">PKF023_05280</name>
</gene>
<dbReference type="InterPro" id="IPR042099">
    <property type="entry name" value="ANL_N_sf"/>
</dbReference>
<dbReference type="GO" id="GO:0006631">
    <property type="term" value="P:fatty acid metabolic process"/>
    <property type="evidence" value="ECO:0007669"/>
    <property type="project" value="TreeGrafter"/>
</dbReference>
<dbReference type="Pfam" id="PF13193">
    <property type="entry name" value="AMP-binding_C"/>
    <property type="match status" value="1"/>
</dbReference>
<dbReference type="AlphaFoldDB" id="A0A9C7F9Y0"/>
<comment type="similarity">
    <text evidence="1">Belongs to the ATP-dependent AMP-binding enzyme family.</text>
</comment>
<evidence type="ECO:0000256" key="2">
    <source>
        <dbReference type="ARBA" id="ARBA00022598"/>
    </source>
</evidence>
<dbReference type="Gene3D" id="3.40.50.12780">
    <property type="entry name" value="N-terminal domain of ligase-like"/>
    <property type="match status" value="1"/>
</dbReference>
<protein>
    <submittedName>
        <fullName evidence="5">AMP-dependent ligase</fullName>
    </submittedName>
</protein>
<evidence type="ECO:0000259" key="4">
    <source>
        <dbReference type="Pfam" id="PF13193"/>
    </source>
</evidence>
<dbReference type="InterPro" id="IPR025110">
    <property type="entry name" value="AMP-bd_C"/>
</dbReference>
<dbReference type="RefSeq" id="WP_281743133.1">
    <property type="nucleotide sequence ID" value="NZ_AP026973.1"/>
</dbReference>
<dbReference type="PANTHER" id="PTHR43201:SF5">
    <property type="entry name" value="MEDIUM-CHAIN ACYL-COA LIGASE ACSF2, MITOCHONDRIAL"/>
    <property type="match status" value="1"/>
</dbReference>
<organism evidence="5">
    <name type="scientific">Polynucleobacter yangtzensis</name>
    <dbReference type="NCBI Taxonomy" id="1743159"/>
    <lineage>
        <taxon>Bacteria</taxon>
        <taxon>Pseudomonadati</taxon>
        <taxon>Pseudomonadota</taxon>
        <taxon>Betaproteobacteria</taxon>
        <taxon>Burkholderiales</taxon>
        <taxon>Burkholderiaceae</taxon>
        <taxon>Polynucleobacter</taxon>
    </lineage>
</organism>
<dbReference type="PROSITE" id="PS00455">
    <property type="entry name" value="AMP_BINDING"/>
    <property type="match status" value="1"/>
</dbReference>
<dbReference type="EMBL" id="AP026973">
    <property type="protein sequence ID" value="BDT76725.1"/>
    <property type="molecule type" value="Genomic_DNA"/>
</dbReference>
<feature type="domain" description="AMP-dependent synthetase/ligase" evidence="3">
    <location>
        <begin position="18"/>
        <end position="372"/>
    </location>
</feature>
<dbReference type="PANTHER" id="PTHR43201">
    <property type="entry name" value="ACYL-COA SYNTHETASE"/>
    <property type="match status" value="1"/>
</dbReference>
<feature type="domain" description="AMP-binding enzyme C-terminal" evidence="4">
    <location>
        <begin position="423"/>
        <end position="498"/>
    </location>
</feature>
<evidence type="ECO:0000259" key="3">
    <source>
        <dbReference type="Pfam" id="PF00501"/>
    </source>
</evidence>
<dbReference type="SUPFAM" id="SSF56801">
    <property type="entry name" value="Acetyl-CoA synthetase-like"/>
    <property type="match status" value="1"/>
</dbReference>
<dbReference type="Pfam" id="PF00501">
    <property type="entry name" value="AMP-binding"/>
    <property type="match status" value="1"/>
</dbReference>
<keyword evidence="2 5" id="KW-0436">Ligase</keyword>
<reference evidence="5" key="1">
    <citation type="submission" date="2022-11" db="EMBL/GenBank/DDBJ databases">
        <title>Complete Genome Sequences of three Polynucleobacter sp. Subcluster PnecC Strains KF022, KF023, and KF032 Isolated from a Shallow Eutrophic Lake in Japan.</title>
        <authorList>
            <person name="Ogata Y."/>
            <person name="Watanabe K."/>
            <person name="Takemine S."/>
            <person name="Shindo C."/>
            <person name="Kurokawa R."/>
            <person name="Suda W."/>
        </authorList>
    </citation>
    <scope>NUCLEOTIDE SEQUENCE</scope>
    <source>
        <strain evidence="5">KF023</strain>
    </source>
</reference>
<dbReference type="KEGG" id="pyt:PKF023_05280"/>
<accession>A0A9C7F9Y0</accession>
<proteinExistence type="inferred from homology"/>
<dbReference type="Proteomes" id="UP001211097">
    <property type="component" value="Chromosome"/>
</dbReference>